<evidence type="ECO:0008006" key="12">
    <source>
        <dbReference type="Google" id="ProtNLM"/>
    </source>
</evidence>
<dbReference type="RefSeq" id="WP_155323263.1">
    <property type="nucleotide sequence ID" value="NZ_AP021876.1"/>
</dbReference>
<dbReference type="SMART" id="SM00283">
    <property type="entry name" value="MA"/>
    <property type="match status" value="1"/>
</dbReference>
<sequence length="683" mass="73986">MKLKWKNLRLNKKFLVGFGSVLLFLFFVEVLATTGIGRIVGNAKEVIQGNQIDALLAQREVDHLNWANKVNELLTDENVTSLDVEKDDHQCAFGKWLHSEDREQVERLVPSLAPLLKEIEEPHRKLHHSAIEIDKQFQPADLELGNFLREQKINHLAWAHSVKDIFVDTSLSEIKAETDPAKCSLGRWLHSAETAALRQTDTQFAALLGALEAPHRKLHESASTIQELINQGRRNEAGDFYMNHTKSLAVECLAKIDDVLHWHDKKVQGMKAANAIYANQTIPALHQTQTLLHDLRKEAKNHIMTDVSMLNAAQKTRITVLTFGLVAFGFGIVLAFVIARGIIRPMQKGVELAQSVAQGDLTVTIDLDQEDEIGMLVKAMNSMSATLRKVMTDMVQGVETLSSSSTELSAISEQMTQGITDVSDKSNTVSAAAEEMSANMNNVAAAMEESATNTNMVATAAEQMSATIGEIAQNAEKARGISDEAAHKASGASTNMDQLGEAANSIGKVIETITDISEQVNLLALNATIEAARAGEAGKGFAVVANEIKELAKQTAAATQDIKEKIGAIQGTTSTTVGQISEITNVIEDVNDLVANIATAVEEQSAATKDIATNVAQASQGIQEVNENVNQSSTVSTEISQDIAGVSVSMNEMSTSSSQVNLSAQELSKLSESLKQMVDQFKV</sequence>
<evidence type="ECO:0000256" key="1">
    <source>
        <dbReference type="ARBA" id="ARBA00004429"/>
    </source>
</evidence>
<dbReference type="PROSITE" id="PS50885">
    <property type="entry name" value="HAMP"/>
    <property type="match status" value="1"/>
</dbReference>
<dbReference type="Gene3D" id="1.20.120.30">
    <property type="entry name" value="Aspartate receptor, ligand-binding domain"/>
    <property type="match status" value="2"/>
</dbReference>
<proteinExistence type="inferred from homology"/>
<dbReference type="PROSITE" id="PS50192">
    <property type="entry name" value="T_SNARE"/>
    <property type="match status" value="1"/>
</dbReference>
<dbReference type="CDD" id="cd11386">
    <property type="entry name" value="MCP_signal"/>
    <property type="match status" value="1"/>
</dbReference>
<dbReference type="Proteomes" id="UP000425960">
    <property type="component" value="Chromosome"/>
</dbReference>
<protein>
    <recommendedName>
        <fullName evidence="12">Methyl-accepting chemotaxis protein</fullName>
    </recommendedName>
</protein>
<dbReference type="PROSITE" id="PS50111">
    <property type="entry name" value="CHEMOTAXIS_TRANSDUC_2"/>
    <property type="match status" value="1"/>
</dbReference>
<dbReference type="PANTHER" id="PTHR32089">
    <property type="entry name" value="METHYL-ACCEPTING CHEMOTAXIS PROTEIN MCPB"/>
    <property type="match status" value="1"/>
</dbReference>
<keyword evidence="6" id="KW-0812">Transmembrane</keyword>
<feature type="transmembrane region" description="Helical" evidence="6">
    <location>
        <begin position="318"/>
        <end position="339"/>
    </location>
</feature>
<name>A0A5K7ZQ10_9BACT</name>
<dbReference type="KEGG" id="dov:DSCO28_35030"/>
<evidence type="ECO:0000313" key="10">
    <source>
        <dbReference type="EMBL" id="BBO82937.1"/>
    </source>
</evidence>
<keyword evidence="2" id="KW-1003">Cell membrane</keyword>
<dbReference type="GO" id="GO:0005886">
    <property type="term" value="C:plasma membrane"/>
    <property type="evidence" value="ECO:0007669"/>
    <property type="project" value="UniProtKB-SubCell"/>
</dbReference>
<dbReference type="InterPro" id="IPR003660">
    <property type="entry name" value="HAMP_dom"/>
</dbReference>
<evidence type="ECO:0000256" key="5">
    <source>
        <dbReference type="PROSITE-ProRule" id="PRU00284"/>
    </source>
</evidence>
<keyword evidence="6" id="KW-1133">Transmembrane helix</keyword>
<evidence type="ECO:0000256" key="4">
    <source>
        <dbReference type="ARBA" id="ARBA00029447"/>
    </source>
</evidence>
<evidence type="ECO:0000256" key="6">
    <source>
        <dbReference type="SAM" id="Phobius"/>
    </source>
</evidence>
<evidence type="ECO:0000259" key="9">
    <source>
        <dbReference type="PROSITE" id="PS50885"/>
    </source>
</evidence>
<gene>
    <name evidence="10" type="ORF">DSCO28_35030</name>
</gene>
<dbReference type="EMBL" id="AP021876">
    <property type="protein sequence ID" value="BBO82937.1"/>
    <property type="molecule type" value="Genomic_DNA"/>
</dbReference>
<comment type="similarity">
    <text evidence="4">Belongs to the methyl-accepting chemotaxis (MCP) protein family.</text>
</comment>
<feature type="domain" description="T-SNARE coiled-coil homology" evidence="8">
    <location>
        <begin position="570"/>
        <end position="632"/>
    </location>
</feature>
<accession>A0A5K7ZQ10</accession>
<dbReference type="SMART" id="SM00304">
    <property type="entry name" value="HAMP"/>
    <property type="match status" value="1"/>
</dbReference>
<dbReference type="Pfam" id="PF13682">
    <property type="entry name" value="CZB"/>
    <property type="match status" value="2"/>
</dbReference>
<dbReference type="GO" id="GO:0007165">
    <property type="term" value="P:signal transduction"/>
    <property type="evidence" value="ECO:0007669"/>
    <property type="project" value="UniProtKB-KW"/>
</dbReference>
<dbReference type="SUPFAM" id="SSF58104">
    <property type="entry name" value="Methyl-accepting chemotaxis protein (MCP) signaling domain"/>
    <property type="match status" value="1"/>
</dbReference>
<keyword evidence="2" id="KW-0997">Cell inner membrane</keyword>
<feature type="domain" description="Methyl-accepting transducer" evidence="7">
    <location>
        <begin position="404"/>
        <end position="647"/>
    </location>
</feature>
<evidence type="ECO:0000256" key="3">
    <source>
        <dbReference type="ARBA" id="ARBA00023224"/>
    </source>
</evidence>
<evidence type="ECO:0000259" key="8">
    <source>
        <dbReference type="PROSITE" id="PS50192"/>
    </source>
</evidence>
<dbReference type="AlphaFoldDB" id="A0A5K7ZQ10"/>
<comment type="subcellular location">
    <subcellularLocation>
        <location evidence="1">Cell inner membrane</location>
        <topology evidence="1">Multi-pass membrane protein</topology>
    </subcellularLocation>
</comment>
<dbReference type="Pfam" id="PF00015">
    <property type="entry name" value="MCPsignal"/>
    <property type="match status" value="1"/>
</dbReference>
<dbReference type="CDD" id="cd06225">
    <property type="entry name" value="HAMP"/>
    <property type="match status" value="1"/>
</dbReference>
<feature type="domain" description="HAMP" evidence="9">
    <location>
        <begin position="340"/>
        <end position="392"/>
    </location>
</feature>
<reference evidence="10 11" key="1">
    <citation type="submission" date="2019-11" db="EMBL/GenBank/DDBJ databases">
        <title>Comparative genomics of hydrocarbon-degrading Desulfosarcina strains.</title>
        <authorList>
            <person name="Watanabe M."/>
            <person name="Kojima H."/>
            <person name="Fukui M."/>
        </authorList>
    </citation>
    <scope>NUCLEOTIDE SEQUENCE [LARGE SCALE GENOMIC DNA]</scope>
    <source>
        <strain evidence="10 11">28bB2T</strain>
    </source>
</reference>
<dbReference type="InterPro" id="IPR004089">
    <property type="entry name" value="MCPsignal_dom"/>
</dbReference>
<dbReference type="InterPro" id="IPR025991">
    <property type="entry name" value="Chemoreceptor_zinc-bind_dom"/>
</dbReference>
<keyword evidence="3 5" id="KW-0807">Transducer</keyword>
<evidence type="ECO:0000259" key="7">
    <source>
        <dbReference type="PROSITE" id="PS50111"/>
    </source>
</evidence>
<organism evidence="10 11">
    <name type="scientific">Desulfosarcina ovata subsp. sediminis</name>
    <dbReference type="NCBI Taxonomy" id="885957"/>
    <lineage>
        <taxon>Bacteria</taxon>
        <taxon>Pseudomonadati</taxon>
        <taxon>Thermodesulfobacteriota</taxon>
        <taxon>Desulfobacteria</taxon>
        <taxon>Desulfobacterales</taxon>
        <taxon>Desulfosarcinaceae</taxon>
        <taxon>Desulfosarcina</taxon>
    </lineage>
</organism>
<dbReference type="PANTHER" id="PTHR32089:SF112">
    <property type="entry name" value="LYSOZYME-LIKE PROTEIN-RELATED"/>
    <property type="match status" value="1"/>
</dbReference>
<evidence type="ECO:0000313" key="11">
    <source>
        <dbReference type="Proteomes" id="UP000425960"/>
    </source>
</evidence>
<keyword evidence="6" id="KW-0472">Membrane</keyword>
<evidence type="ECO:0000256" key="2">
    <source>
        <dbReference type="ARBA" id="ARBA00022519"/>
    </source>
</evidence>
<dbReference type="Pfam" id="PF00672">
    <property type="entry name" value="HAMP"/>
    <property type="match status" value="1"/>
</dbReference>
<dbReference type="InterPro" id="IPR000727">
    <property type="entry name" value="T_SNARE_dom"/>
</dbReference>
<dbReference type="Gene3D" id="6.10.340.10">
    <property type="match status" value="1"/>
</dbReference>
<dbReference type="Gene3D" id="1.10.287.950">
    <property type="entry name" value="Methyl-accepting chemotaxis protein"/>
    <property type="match status" value="1"/>
</dbReference>